<accession>A0A9P1H4M6</accession>
<dbReference type="OrthoDB" id="2130735at2759"/>
<dbReference type="CDD" id="cd15482">
    <property type="entry name" value="Sialidase_non-viral"/>
    <property type="match status" value="1"/>
</dbReference>
<dbReference type="AlphaFoldDB" id="A0A9P1H4M6"/>
<dbReference type="PANTHER" id="PTHR38792">
    <property type="entry name" value="BNR/ASP-BOX REPEAT DOMAIN PROTEIN (AFU_ORTHOLOGUE AFUA_7G06430)-RELATED"/>
    <property type="match status" value="1"/>
</dbReference>
<dbReference type="PANTHER" id="PTHR38792:SF3">
    <property type="entry name" value="BNR_ASP-BOX REPEAT DOMAIN PROTEIN (AFU_ORTHOLOGUE AFUA_7G06430)-RELATED"/>
    <property type="match status" value="1"/>
</dbReference>
<reference evidence="1" key="1">
    <citation type="submission" date="2022-11" db="EMBL/GenBank/DDBJ databases">
        <authorList>
            <person name="Scott C."/>
            <person name="Bruce N."/>
        </authorList>
    </citation>
    <scope>NUCLEOTIDE SEQUENCE</scope>
</reference>
<evidence type="ECO:0000313" key="2">
    <source>
        <dbReference type="Proteomes" id="UP000838763"/>
    </source>
</evidence>
<evidence type="ECO:0000313" key="1">
    <source>
        <dbReference type="EMBL" id="CAI4215298.1"/>
    </source>
</evidence>
<dbReference type="Proteomes" id="UP000838763">
    <property type="component" value="Unassembled WGS sequence"/>
</dbReference>
<gene>
    <name evidence="1" type="ORF">PPNO1_LOCUS5011</name>
</gene>
<dbReference type="SUPFAM" id="SSF110296">
    <property type="entry name" value="Oligoxyloglucan reducing end-specific cellobiohydrolase"/>
    <property type="match status" value="1"/>
</dbReference>
<comment type="caution">
    <text evidence="1">The sequence shown here is derived from an EMBL/GenBank/DDBJ whole genome shotgun (WGS) entry which is preliminary data.</text>
</comment>
<dbReference type="EMBL" id="CALLCH030000012">
    <property type="protein sequence ID" value="CAI4215298.1"/>
    <property type="molecule type" value="Genomic_DNA"/>
</dbReference>
<keyword evidence="2" id="KW-1185">Reference proteome</keyword>
<proteinExistence type="predicted"/>
<evidence type="ECO:0008006" key="3">
    <source>
        <dbReference type="Google" id="ProtNLM"/>
    </source>
</evidence>
<organism evidence="1 2">
    <name type="scientific">Parascedosporium putredinis</name>
    <dbReference type="NCBI Taxonomy" id="1442378"/>
    <lineage>
        <taxon>Eukaryota</taxon>
        <taxon>Fungi</taxon>
        <taxon>Dikarya</taxon>
        <taxon>Ascomycota</taxon>
        <taxon>Pezizomycotina</taxon>
        <taxon>Sordariomycetes</taxon>
        <taxon>Hypocreomycetidae</taxon>
        <taxon>Microascales</taxon>
        <taxon>Microascaceae</taxon>
        <taxon>Parascedosporium</taxon>
    </lineage>
</organism>
<protein>
    <recommendedName>
        <fullName evidence="3">Glycoside hydrolase family 93 protein</fullName>
    </recommendedName>
</protein>
<sequence>MFASWPMATCTPVLRSPVAAKVGGSSRRPQQNGNDVYTTFANKVIFTPEANFTDPRPPLVHFPIFESRDHGATWKEISQVHDTVNGWGLRYQPDLFELPRAVGEFPAGTIICSGNSIPTDLSQTQIDVYASRDKGRTWEFVSHVAAGGVAIPVNEETPMHEDTVILYYADQRPEGHGQVISHQTTQDLRAWSDVVHDIIYDDPTDRPGMPSVARFPDGRYIYAYEYGGDPAFSDYRFPIHYRIAEDPTKFHDAPDHLVASNGRSPTTGPYIGEVWSNKALGDPAAWKYHAVPQPSAYTRNLRIFKDRPDLMIIAGAGYLPPATPTRSASASST</sequence>
<dbReference type="Gene3D" id="2.120.10.10">
    <property type="match status" value="1"/>
</dbReference>
<name>A0A9P1H4M6_9PEZI</name>